<name>A0A4U0GUE6_9SPHI</name>
<organism evidence="1 2">
    <name type="scientific">Sphingobacterium alkalisoli</name>
    <dbReference type="NCBI Taxonomy" id="1874115"/>
    <lineage>
        <taxon>Bacteria</taxon>
        <taxon>Pseudomonadati</taxon>
        <taxon>Bacteroidota</taxon>
        <taxon>Sphingobacteriia</taxon>
        <taxon>Sphingobacteriales</taxon>
        <taxon>Sphingobacteriaceae</taxon>
        <taxon>Sphingobacterium</taxon>
    </lineage>
</organism>
<dbReference type="EMBL" id="SUKA01000007">
    <property type="protein sequence ID" value="TJY62700.1"/>
    <property type="molecule type" value="Genomic_DNA"/>
</dbReference>
<keyword evidence="2" id="KW-1185">Reference proteome</keyword>
<reference evidence="1 2" key="1">
    <citation type="submission" date="2019-04" db="EMBL/GenBank/DDBJ databases">
        <title>Sphingobacterium olei sp. nov., isolated from oil-contaminated soil.</title>
        <authorList>
            <person name="Liu B."/>
        </authorList>
    </citation>
    <scope>NUCLEOTIDE SEQUENCE [LARGE SCALE GENOMIC DNA]</scope>
    <source>
        <strain evidence="1 2">Y3L14</strain>
    </source>
</reference>
<accession>A0A4U0GUE6</accession>
<gene>
    <name evidence="1" type="ORF">FAZ19_19725</name>
</gene>
<dbReference type="Proteomes" id="UP000309872">
    <property type="component" value="Unassembled WGS sequence"/>
</dbReference>
<comment type="caution">
    <text evidence="1">The sequence shown here is derived from an EMBL/GenBank/DDBJ whole genome shotgun (WGS) entry which is preliminary data.</text>
</comment>
<evidence type="ECO:0000313" key="2">
    <source>
        <dbReference type="Proteomes" id="UP000309872"/>
    </source>
</evidence>
<protein>
    <submittedName>
        <fullName evidence="1">Uncharacterized protein</fullName>
    </submittedName>
</protein>
<evidence type="ECO:0000313" key="1">
    <source>
        <dbReference type="EMBL" id="TJY62700.1"/>
    </source>
</evidence>
<dbReference type="RefSeq" id="WP_136822487.1">
    <property type="nucleotide sequence ID" value="NZ_BMJX01000007.1"/>
</dbReference>
<sequence length="69" mass="7610">MAKLGWIVSPAIAGHYEVINTTSPILHSKIGDVDFRKITLAQADQIFARGTMYLKKVKRKVSKAKTPAV</sequence>
<proteinExistence type="predicted"/>
<dbReference type="OrthoDB" id="799989at2"/>
<dbReference type="AlphaFoldDB" id="A0A4U0GUE6"/>